<evidence type="ECO:0000313" key="4">
    <source>
        <dbReference type="EMBL" id="MBO3272703.1"/>
    </source>
</evidence>
<evidence type="ECO:0000256" key="1">
    <source>
        <dbReference type="ARBA" id="ARBA00001913"/>
    </source>
</evidence>
<proteinExistence type="predicted"/>
<dbReference type="PANTHER" id="PTHR11122">
    <property type="entry name" value="APOSPORY-ASSOCIATED PROTEIN C-RELATED"/>
    <property type="match status" value="1"/>
</dbReference>
<gene>
    <name evidence="4" type="ORF">J4D97_18785</name>
</gene>
<accession>A0ABS3TGE8</accession>
<sequence>MQHTLINDHCRVTINTKGAELASFVRTNSDQNPPELEYMWQADPAVWSRHAPVLFPIVGKLPQDTYLHQGKEYKLPQHGFARDREFALVQQTETELTFELHADEQSRQVYPFDFVLRISYHLHELTLDVRWQVLNPATNQELLFSIGAHPAFRCPLLPGETFEDYAFHFDHPVTFERYLLQGGLLSGETEPVLNQQTELPLTYDLFKDDALVLKHFDFSTITLRNSRSDRAVRLRFDGFPYLGLWTKGPGAEFVCVEPWQGIASTVGAPVELADKEGILTLAPGQEFNAAYSIAVQ</sequence>
<evidence type="ECO:0000256" key="2">
    <source>
        <dbReference type="ARBA" id="ARBA00011245"/>
    </source>
</evidence>
<dbReference type="InterPro" id="IPR011013">
    <property type="entry name" value="Gal_mutarotase_sf_dom"/>
</dbReference>
<dbReference type="Proteomes" id="UP000670527">
    <property type="component" value="Unassembled WGS sequence"/>
</dbReference>
<keyword evidence="3" id="KW-0106">Calcium</keyword>
<dbReference type="PANTHER" id="PTHR11122:SF13">
    <property type="entry name" value="GLUCOSE-6-PHOSPHATE 1-EPIMERASE"/>
    <property type="match status" value="1"/>
</dbReference>
<dbReference type="InterPro" id="IPR014718">
    <property type="entry name" value="GH-type_carb-bd"/>
</dbReference>
<evidence type="ECO:0000256" key="3">
    <source>
        <dbReference type="ARBA" id="ARBA00022837"/>
    </source>
</evidence>
<dbReference type="InterPro" id="IPR037481">
    <property type="entry name" value="LacX"/>
</dbReference>
<dbReference type="Gene3D" id="2.70.98.10">
    <property type="match status" value="1"/>
</dbReference>
<dbReference type="CDD" id="cd09024">
    <property type="entry name" value="Aldose_epim_lacX"/>
    <property type="match status" value="1"/>
</dbReference>
<comment type="subunit">
    <text evidence="2">Monomer.</text>
</comment>
<evidence type="ECO:0000313" key="5">
    <source>
        <dbReference type="Proteomes" id="UP000670527"/>
    </source>
</evidence>
<dbReference type="RefSeq" id="WP_208308917.1">
    <property type="nucleotide sequence ID" value="NZ_JAGETX010000016.1"/>
</dbReference>
<comment type="cofactor">
    <cofactor evidence="1">
        <name>Ca(2+)</name>
        <dbReference type="ChEBI" id="CHEBI:29108"/>
    </cofactor>
</comment>
<organism evidence="4 5">
    <name type="scientific">Hymenobacter defluvii</name>
    <dbReference type="NCBI Taxonomy" id="2054411"/>
    <lineage>
        <taxon>Bacteria</taxon>
        <taxon>Pseudomonadati</taxon>
        <taxon>Bacteroidota</taxon>
        <taxon>Cytophagia</taxon>
        <taxon>Cytophagales</taxon>
        <taxon>Hymenobacteraceae</taxon>
        <taxon>Hymenobacter</taxon>
    </lineage>
</organism>
<dbReference type="EMBL" id="JAGETX010000016">
    <property type="protein sequence ID" value="MBO3272703.1"/>
    <property type="molecule type" value="Genomic_DNA"/>
</dbReference>
<name>A0ABS3TGE8_9BACT</name>
<comment type="caution">
    <text evidence="4">The sequence shown here is derived from an EMBL/GenBank/DDBJ whole genome shotgun (WGS) entry which is preliminary data.</text>
</comment>
<dbReference type="InterPro" id="IPR008183">
    <property type="entry name" value="Aldose_1/G6P_1-epimerase"/>
</dbReference>
<reference evidence="4 5" key="1">
    <citation type="submission" date="2021-03" db="EMBL/GenBank/DDBJ databases">
        <authorList>
            <person name="Kim M.K."/>
        </authorList>
    </citation>
    <scope>NUCLEOTIDE SEQUENCE [LARGE SCALE GENOMIC DNA]</scope>
    <source>
        <strain evidence="4 5">BT507</strain>
    </source>
</reference>
<protein>
    <submittedName>
        <fullName evidence="4">Aldose 1-epimerase family protein</fullName>
    </submittedName>
</protein>
<dbReference type="Pfam" id="PF01263">
    <property type="entry name" value="Aldose_epim"/>
    <property type="match status" value="1"/>
</dbReference>
<dbReference type="SUPFAM" id="SSF74650">
    <property type="entry name" value="Galactose mutarotase-like"/>
    <property type="match status" value="1"/>
</dbReference>
<keyword evidence="5" id="KW-1185">Reference proteome</keyword>